<dbReference type="AlphaFoldDB" id="A0A059F0E0"/>
<gene>
    <name evidence="2" type="ORF">H312_01990</name>
</gene>
<dbReference type="Proteomes" id="UP000030655">
    <property type="component" value="Unassembled WGS sequence"/>
</dbReference>
<feature type="signal peptide" evidence="1">
    <location>
        <begin position="1"/>
        <end position="25"/>
    </location>
</feature>
<accession>A0A059F0E0</accession>
<reference evidence="2 3" key="2">
    <citation type="submission" date="2014-03" db="EMBL/GenBank/DDBJ databases">
        <title>The Genome Sequence of Anncaliia algerae insect isolate PRA339.</title>
        <authorList>
            <consortium name="The Broad Institute Genome Sequencing Platform"/>
            <consortium name="The Broad Institute Genome Sequencing Center for Infectious Disease"/>
            <person name="Cuomo C."/>
            <person name="Becnel J."/>
            <person name="Sanscrainte N."/>
            <person name="Walker B."/>
            <person name="Young S.K."/>
            <person name="Zeng Q."/>
            <person name="Gargeya S."/>
            <person name="Fitzgerald M."/>
            <person name="Haas B."/>
            <person name="Abouelleil A."/>
            <person name="Alvarado L."/>
            <person name="Arachchi H.M."/>
            <person name="Berlin A.M."/>
            <person name="Chapman S.B."/>
            <person name="Dewar J."/>
            <person name="Goldberg J."/>
            <person name="Griggs A."/>
            <person name="Gujja S."/>
            <person name="Hansen M."/>
            <person name="Howarth C."/>
            <person name="Imamovic A."/>
            <person name="Larimer J."/>
            <person name="McCowan C."/>
            <person name="Murphy C."/>
            <person name="Neiman D."/>
            <person name="Pearson M."/>
            <person name="Priest M."/>
            <person name="Roberts A."/>
            <person name="Saif S."/>
            <person name="Shea T."/>
            <person name="Sisk P."/>
            <person name="Sykes S."/>
            <person name="Wortman J."/>
            <person name="Nusbaum C."/>
            <person name="Birren B."/>
        </authorList>
    </citation>
    <scope>NUCLEOTIDE SEQUENCE [LARGE SCALE GENOMIC DNA]</scope>
    <source>
        <strain evidence="2 3">PRA339</strain>
    </source>
</reference>
<organism evidence="2 3">
    <name type="scientific">Anncaliia algerae PRA339</name>
    <dbReference type="NCBI Taxonomy" id="1288291"/>
    <lineage>
        <taxon>Eukaryota</taxon>
        <taxon>Fungi</taxon>
        <taxon>Fungi incertae sedis</taxon>
        <taxon>Microsporidia</taxon>
        <taxon>Tubulinosematoidea</taxon>
        <taxon>Tubulinosematidae</taxon>
        <taxon>Anncaliia</taxon>
    </lineage>
</organism>
<reference evidence="3" key="1">
    <citation type="submission" date="2013-02" db="EMBL/GenBank/DDBJ databases">
        <authorList>
            <consortium name="The Broad Institute Genome Sequencing Platform"/>
            <person name="Cuomo C."/>
            <person name="Becnel J."/>
            <person name="Sanscrainte N."/>
            <person name="Walker B."/>
            <person name="Young S.K."/>
            <person name="Zeng Q."/>
            <person name="Gargeya S."/>
            <person name="Fitzgerald M."/>
            <person name="Haas B."/>
            <person name="Abouelleil A."/>
            <person name="Alvarado L."/>
            <person name="Arachchi H.M."/>
            <person name="Berlin A.M."/>
            <person name="Chapman S.B."/>
            <person name="Dewar J."/>
            <person name="Goldberg J."/>
            <person name="Griggs A."/>
            <person name="Gujja S."/>
            <person name="Hansen M."/>
            <person name="Howarth C."/>
            <person name="Imamovic A."/>
            <person name="Larimer J."/>
            <person name="McCowan C."/>
            <person name="Murphy C."/>
            <person name="Neiman D."/>
            <person name="Pearson M."/>
            <person name="Priest M."/>
            <person name="Roberts A."/>
            <person name="Saif S."/>
            <person name="Shea T."/>
            <person name="Sisk P."/>
            <person name="Sykes S."/>
            <person name="Wortman J."/>
            <person name="Nusbaum C."/>
            <person name="Birren B."/>
        </authorList>
    </citation>
    <scope>NUCLEOTIDE SEQUENCE [LARGE SCALE GENOMIC DNA]</scope>
    <source>
        <strain evidence="3">PRA339</strain>
    </source>
</reference>
<evidence type="ECO:0000313" key="3">
    <source>
        <dbReference type="Proteomes" id="UP000030655"/>
    </source>
</evidence>
<dbReference type="HOGENOM" id="CLU_1065471_0_0_1"/>
<name>A0A059F0E0_9MICR</name>
<feature type="chain" id="PRO_5001572413" evidence="1">
    <location>
        <begin position="26"/>
        <end position="261"/>
    </location>
</feature>
<dbReference type="VEuPathDB" id="MicrosporidiaDB:H312_01990"/>
<sequence length="261" mass="30940">MNIKIIKNNILVCLTFLKKCFTCDSCEIDSGKNEIQKDIYERYCFIIKESEKILSPIENYSLCRTMNEYSQLNEVYLKIVKLKHILEHEKFLITEFYHKKEIILRFCDNYITIEKNSGELEKDKIKASRNNLALFIDNIAWLIYDINKNHSNINRKLSQYICSFEILHDEMINFHNLLFQSLQNDSFQSQVSYNTACDQAAEFEYIRDEFFCSKDNSGEYSSSLTGSEIKASYIRLFRACENWLEIIGNLNLLLENFLSRY</sequence>
<protein>
    <submittedName>
        <fullName evidence="2">Uncharacterized protein</fullName>
    </submittedName>
</protein>
<keyword evidence="3" id="KW-1185">Reference proteome</keyword>
<dbReference type="EMBL" id="KK365171">
    <property type="protein sequence ID" value="KCZ80615.1"/>
    <property type="molecule type" value="Genomic_DNA"/>
</dbReference>
<proteinExistence type="predicted"/>
<evidence type="ECO:0000313" key="2">
    <source>
        <dbReference type="EMBL" id="KCZ80615.1"/>
    </source>
</evidence>
<dbReference type="OrthoDB" id="10294283at2759"/>
<keyword evidence="1" id="KW-0732">Signal</keyword>
<evidence type="ECO:0000256" key="1">
    <source>
        <dbReference type="SAM" id="SignalP"/>
    </source>
</evidence>